<dbReference type="Proteomes" id="UP000790787">
    <property type="component" value="Chromosome 19"/>
</dbReference>
<gene>
    <name evidence="2" type="primary">LOC142173617</name>
</gene>
<accession>A0AC58TDP2</accession>
<sequence length="343" mass="40375">MREVKHYLSQNIVKLLSWNVRGPKAPNKQNEVTFPCNKEKIGLIGLLETNIKSSRIDQIANKIFGGWHYITNLESHYNGRIWILWRSDYFNVTLIERTTQVVTCEVKYIPMQVEFMVSFVYAFNTSEGKRELWNKLTQQKIRYDKPWLILGDFNAVLRVDNRCDGVLVTLAEVAEFQSCIDTCELLELPNQGQRYTWNDKHEGERIFSKIDWAFINKEWLDTIPPSTNRYLTEGISDHCPTIIEIEEAAVRVRNSFQYCNAWAEYPNFKEKVKSTWDMEIDGYKMFQVVQKMKILKKGLKELNSQHFRNIVLEVNIDREALKGAQIKMQTDPMNTELQNKEKE</sequence>
<protein>
    <submittedName>
        <fullName evidence="2">Uncharacterized protein LOC142173617</fullName>
    </submittedName>
</protein>
<keyword evidence="1" id="KW-1185">Reference proteome</keyword>
<organism evidence="1 2">
    <name type="scientific">Nicotiana tabacum</name>
    <name type="common">Common tobacco</name>
    <dbReference type="NCBI Taxonomy" id="4097"/>
    <lineage>
        <taxon>Eukaryota</taxon>
        <taxon>Viridiplantae</taxon>
        <taxon>Streptophyta</taxon>
        <taxon>Embryophyta</taxon>
        <taxon>Tracheophyta</taxon>
        <taxon>Spermatophyta</taxon>
        <taxon>Magnoliopsida</taxon>
        <taxon>eudicotyledons</taxon>
        <taxon>Gunneridae</taxon>
        <taxon>Pentapetalae</taxon>
        <taxon>asterids</taxon>
        <taxon>lamiids</taxon>
        <taxon>Solanales</taxon>
        <taxon>Solanaceae</taxon>
        <taxon>Nicotianoideae</taxon>
        <taxon>Nicotianeae</taxon>
        <taxon>Nicotiana</taxon>
    </lineage>
</organism>
<reference evidence="2" key="2">
    <citation type="submission" date="2025-08" db="UniProtKB">
        <authorList>
            <consortium name="RefSeq"/>
        </authorList>
    </citation>
    <scope>IDENTIFICATION</scope>
    <source>
        <tissue evidence="2">Leaf</tissue>
    </source>
</reference>
<reference evidence="1" key="1">
    <citation type="journal article" date="2014" name="Nat. Commun.">
        <title>The tobacco genome sequence and its comparison with those of tomato and potato.</title>
        <authorList>
            <person name="Sierro N."/>
            <person name="Battey J.N."/>
            <person name="Ouadi S."/>
            <person name="Bakaher N."/>
            <person name="Bovet L."/>
            <person name="Willig A."/>
            <person name="Goepfert S."/>
            <person name="Peitsch M.C."/>
            <person name="Ivanov N.V."/>
        </authorList>
    </citation>
    <scope>NUCLEOTIDE SEQUENCE [LARGE SCALE GENOMIC DNA]</scope>
</reference>
<evidence type="ECO:0000313" key="2">
    <source>
        <dbReference type="RefSeq" id="XP_075095341.1"/>
    </source>
</evidence>
<evidence type="ECO:0000313" key="1">
    <source>
        <dbReference type="Proteomes" id="UP000790787"/>
    </source>
</evidence>
<proteinExistence type="predicted"/>
<dbReference type="RefSeq" id="XP_075095341.1">
    <property type="nucleotide sequence ID" value="XM_075239240.1"/>
</dbReference>
<name>A0AC58TDP2_TOBAC</name>